<organism evidence="4 5">
    <name type="scientific">Kitasatospora arboriphila</name>
    <dbReference type="NCBI Taxonomy" id="258052"/>
    <lineage>
        <taxon>Bacteria</taxon>
        <taxon>Bacillati</taxon>
        <taxon>Actinomycetota</taxon>
        <taxon>Actinomycetes</taxon>
        <taxon>Kitasatosporales</taxon>
        <taxon>Streptomycetaceae</taxon>
        <taxon>Kitasatospora</taxon>
    </lineage>
</organism>
<dbReference type="Pfam" id="PF01548">
    <property type="entry name" value="DEDD_Tnp_IS110"/>
    <property type="match status" value="1"/>
</dbReference>
<keyword evidence="1" id="KW-0175">Coiled coil</keyword>
<dbReference type="Proteomes" id="UP001499987">
    <property type="component" value="Unassembled WGS sequence"/>
</dbReference>
<evidence type="ECO:0000313" key="4">
    <source>
        <dbReference type="EMBL" id="GAA1123780.1"/>
    </source>
</evidence>
<dbReference type="PANTHER" id="PTHR33055:SF16">
    <property type="entry name" value="TRANSPOSASE FOR INSERTION SEQUENCE ELEMENT IS1547"/>
    <property type="match status" value="1"/>
</dbReference>
<dbReference type="InterPro" id="IPR047650">
    <property type="entry name" value="Transpos_IS110"/>
</dbReference>
<gene>
    <name evidence="4" type="ORF">GCM10009663_73590</name>
</gene>
<feature type="domain" description="Transposase IS110-like N-terminal" evidence="2">
    <location>
        <begin position="19"/>
        <end position="169"/>
    </location>
</feature>
<evidence type="ECO:0000259" key="2">
    <source>
        <dbReference type="Pfam" id="PF01548"/>
    </source>
</evidence>
<dbReference type="InterPro" id="IPR002525">
    <property type="entry name" value="Transp_IS110-like_N"/>
</dbReference>
<accession>A0ABP4EPG5</accession>
<dbReference type="Pfam" id="PF02371">
    <property type="entry name" value="Transposase_20"/>
    <property type="match status" value="1"/>
</dbReference>
<evidence type="ECO:0000259" key="3">
    <source>
        <dbReference type="Pfam" id="PF02371"/>
    </source>
</evidence>
<dbReference type="RefSeq" id="WP_425555329.1">
    <property type="nucleotide sequence ID" value="NZ_BAAALD010000141.1"/>
</dbReference>
<evidence type="ECO:0000313" key="5">
    <source>
        <dbReference type="Proteomes" id="UP001499987"/>
    </source>
</evidence>
<name>A0ABP4EPG5_9ACTN</name>
<reference evidence="5" key="1">
    <citation type="journal article" date="2019" name="Int. J. Syst. Evol. Microbiol.">
        <title>The Global Catalogue of Microorganisms (GCM) 10K type strain sequencing project: providing services to taxonomists for standard genome sequencing and annotation.</title>
        <authorList>
            <consortium name="The Broad Institute Genomics Platform"/>
            <consortium name="The Broad Institute Genome Sequencing Center for Infectious Disease"/>
            <person name="Wu L."/>
            <person name="Ma J."/>
        </authorList>
    </citation>
    <scope>NUCLEOTIDE SEQUENCE [LARGE SCALE GENOMIC DNA]</scope>
    <source>
        <strain evidence="5">JCM 13002</strain>
    </source>
</reference>
<feature type="domain" description="Transposase IS116/IS110/IS902 C-terminal" evidence="3">
    <location>
        <begin position="237"/>
        <end position="318"/>
    </location>
</feature>
<dbReference type="NCBIfam" id="NF033542">
    <property type="entry name" value="transpos_IS110"/>
    <property type="match status" value="1"/>
</dbReference>
<feature type="coiled-coil region" evidence="1">
    <location>
        <begin position="205"/>
        <end position="232"/>
    </location>
</feature>
<protein>
    <submittedName>
        <fullName evidence="4">IS110 family transposase</fullName>
    </submittedName>
</protein>
<proteinExistence type="predicted"/>
<dbReference type="EMBL" id="BAAALD010000141">
    <property type="protein sequence ID" value="GAA1123780.1"/>
    <property type="molecule type" value="Genomic_DNA"/>
</dbReference>
<keyword evidence="5" id="KW-1185">Reference proteome</keyword>
<dbReference type="PANTHER" id="PTHR33055">
    <property type="entry name" value="TRANSPOSASE FOR INSERTION SEQUENCE ELEMENT IS1111A"/>
    <property type="match status" value="1"/>
</dbReference>
<dbReference type="InterPro" id="IPR003346">
    <property type="entry name" value="Transposase_20"/>
</dbReference>
<evidence type="ECO:0000256" key="1">
    <source>
        <dbReference type="SAM" id="Coils"/>
    </source>
</evidence>
<sequence>MTRMAQPVALHQDVPEIVLGVDTHKDVHVAAVVTAAGAFMGSRSFPATADGYRSLLDWARTSGRLDRAGVECTGSYGAALGRHLRAQGVTVVEVNQPDKATRRRRGKNDTIDAEAAARAVITGRATADAKAGDGPVEMLRLFEIAKNSATKSRAQAINQLKAVLVATSPCLRESLAGLSNPKLIRACTELDDSAPDTTGAAAHTLKLLARRIQHLTEEIDDLTTRITQVIARHNPQLLECYGVGPDTAATLLVAAGDNPERLHTEASFAALCGVSPVEASSGKTQRRRLNRGGDRQANSALYTIVLARLRWDARTRGYIDRRVSEGKTRREALRCLKRYIAREIHRLITRFDAGTHSWPA</sequence>
<comment type="caution">
    <text evidence="4">The sequence shown here is derived from an EMBL/GenBank/DDBJ whole genome shotgun (WGS) entry which is preliminary data.</text>
</comment>